<dbReference type="InterPro" id="IPR002577">
    <property type="entry name" value="HTH_HxlR"/>
</dbReference>
<evidence type="ECO:0000313" key="5">
    <source>
        <dbReference type="EMBL" id="GIM76447.1"/>
    </source>
</evidence>
<dbReference type="Pfam" id="PF01638">
    <property type="entry name" value="HxlR"/>
    <property type="match status" value="1"/>
</dbReference>
<keyword evidence="1" id="KW-0805">Transcription regulation</keyword>
<dbReference type="AlphaFoldDB" id="A0A919SQ21"/>
<gene>
    <name evidence="5" type="ORF">Aco04nite_50470</name>
</gene>
<organism evidence="5 6">
    <name type="scientific">Winogradskya consettensis</name>
    <dbReference type="NCBI Taxonomy" id="113560"/>
    <lineage>
        <taxon>Bacteria</taxon>
        <taxon>Bacillati</taxon>
        <taxon>Actinomycetota</taxon>
        <taxon>Actinomycetes</taxon>
        <taxon>Micromonosporales</taxon>
        <taxon>Micromonosporaceae</taxon>
        <taxon>Winogradskya</taxon>
    </lineage>
</organism>
<dbReference type="PANTHER" id="PTHR33204">
    <property type="entry name" value="TRANSCRIPTIONAL REGULATOR, MARR FAMILY"/>
    <property type="match status" value="1"/>
</dbReference>
<keyword evidence="3" id="KW-0804">Transcription</keyword>
<dbReference type="InterPro" id="IPR036390">
    <property type="entry name" value="WH_DNA-bd_sf"/>
</dbReference>
<accession>A0A919SQ21</accession>
<evidence type="ECO:0000259" key="4">
    <source>
        <dbReference type="PROSITE" id="PS51118"/>
    </source>
</evidence>
<evidence type="ECO:0000256" key="2">
    <source>
        <dbReference type="ARBA" id="ARBA00023125"/>
    </source>
</evidence>
<dbReference type="GO" id="GO:0003677">
    <property type="term" value="F:DNA binding"/>
    <property type="evidence" value="ECO:0007669"/>
    <property type="project" value="UniProtKB-KW"/>
</dbReference>
<comment type="caution">
    <text evidence="5">The sequence shown here is derived from an EMBL/GenBank/DDBJ whole genome shotgun (WGS) entry which is preliminary data.</text>
</comment>
<evidence type="ECO:0000313" key="6">
    <source>
        <dbReference type="Proteomes" id="UP000680865"/>
    </source>
</evidence>
<dbReference type="Proteomes" id="UP000680865">
    <property type="component" value="Unassembled WGS sequence"/>
</dbReference>
<name>A0A919SQ21_9ACTN</name>
<dbReference type="EMBL" id="BOQP01000027">
    <property type="protein sequence ID" value="GIM76447.1"/>
    <property type="molecule type" value="Genomic_DNA"/>
</dbReference>
<dbReference type="PROSITE" id="PS51118">
    <property type="entry name" value="HTH_HXLR"/>
    <property type="match status" value="1"/>
</dbReference>
<dbReference type="SUPFAM" id="SSF46785">
    <property type="entry name" value="Winged helix' DNA-binding domain"/>
    <property type="match status" value="1"/>
</dbReference>
<dbReference type="InterPro" id="IPR036388">
    <property type="entry name" value="WH-like_DNA-bd_sf"/>
</dbReference>
<evidence type="ECO:0000256" key="3">
    <source>
        <dbReference type="ARBA" id="ARBA00023163"/>
    </source>
</evidence>
<dbReference type="Gene3D" id="1.10.10.10">
    <property type="entry name" value="Winged helix-like DNA-binding domain superfamily/Winged helix DNA-binding domain"/>
    <property type="match status" value="1"/>
</dbReference>
<protein>
    <submittedName>
        <fullName evidence="5">HxlR family transcriptional regulator</fullName>
    </submittedName>
</protein>
<sequence>MTIAKLARTSCSVSRSLSVLGERWTLLIIRDALSGMTKFEAFRESLGLGADVLADRLATLVDFGILEKRSYQEPGSRARCEYHLTDAGRQLHVVIGGLQLWGDANLPWPSGPSTERLDRRTGKPVRVAFVDEGGRQLPEEKIDVVHHSGYPNRT</sequence>
<dbReference type="PANTHER" id="PTHR33204:SF18">
    <property type="entry name" value="TRANSCRIPTIONAL REGULATORY PROTEIN"/>
    <property type="match status" value="1"/>
</dbReference>
<feature type="domain" description="HTH hxlR-type" evidence="4">
    <location>
        <begin position="11"/>
        <end position="110"/>
    </location>
</feature>
<reference evidence="5" key="1">
    <citation type="submission" date="2021-03" db="EMBL/GenBank/DDBJ databases">
        <title>Whole genome shotgun sequence of Actinoplanes consettensis NBRC 14913.</title>
        <authorList>
            <person name="Komaki H."/>
            <person name="Tamura T."/>
        </authorList>
    </citation>
    <scope>NUCLEOTIDE SEQUENCE</scope>
    <source>
        <strain evidence="5">NBRC 14913</strain>
    </source>
</reference>
<dbReference type="RefSeq" id="WP_212999689.1">
    <property type="nucleotide sequence ID" value="NZ_BAAATW010000010.1"/>
</dbReference>
<evidence type="ECO:0000256" key="1">
    <source>
        <dbReference type="ARBA" id="ARBA00023015"/>
    </source>
</evidence>
<keyword evidence="2" id="KW-0238">DNA-binding</keyword>
<keyword evidence="6" id="KW-1185">Reference proteome</keyword>
<proteinExistence type="predicted"/>